<proteinExistence type="predicted"/>
<dbReference type="EMBL" id="JAABOA010000148">
    <property type="protein sequence ID" value="KAF9585625.1"/>
    <property type="molecule type" value="Genomic_DNA"/>
</dbReference>
<dbReference type="AlphaFoldDB" id="A0A9P6KIB0"/>
<keyword evidence="2" id="KW-1185">Reference proteome</keyword>
<reference evidence="1" key="1">
    <citation type="journal article" date="2020" name="Fungal Divers.">
        <title>Resolving the Mortierellaceae phylogeny through synthesis of multi-gene phylogenetics and phylogenomics.</title>
        <authorList>
            <person name="Vandepol N."/>
            <person name="Liber J."/>
            <person name="Desiro A."/>
            <person name="Na H."/>
            <person name="Kennedy M."/>
            <person name="Barry K."/>
            <person name="Grigoriev I.V."/>
            <person name="Miller A.N."/>
            <person name="O'Donnell K."/>
            <person name="Stajich J.E."/>
            <person name="Bonito G."/>
        </authorList>
    </citation>
    <scope>NUCLEOTIDE SEQUENCE</scope>
    <source>
        <strain evidence="1">KOD1015</strain>
    </source>
</reference>
<dbReference type="OrthoDB" id="1607513at2759"/>
<evidence type="ECO:0000313" key="1">
    <source>
        <dbReference type="EMBL" id="KAF9585625.1"/>
    </source>
</evidence>
<evidence type="ECO:0000313" key="2">
    <source>
        <dbReference type="Proteomes" id="UP000780801"/>
    </source>
</evidence>
<gene>
    <name evidence="1" type="ORF">BGW38_001505</name>
</gene>
<organism evidence="1 2">
    <name type="scientific">Lunasporangiospora selenospora</name>
    <dbReference type="NCBI Taxonomy" id="979761"/>
    <lineage>
        <taxon>Eukaryota</taxon>
        <taxon>Fungi</taxon>
        <taxon>Fungi incertae sedis</taxon>
        <taxon>Mucoromycota</taxon>
        <taxon>Mortierellomycotina</taxon>
        <taxon>Mortierellomycetes</taxon>
        <taxon>Mortierellales</taxon>
        <taxon>Mortierellaceae</taxon>
        <taxon>Lunasporangiospora</taxon>
    </lineage>
</organism>
<comment type="caution">
    <text evidence="1">The sequence shown here is derived from an EMBL/GenBank/DDBJ whole genome shotgun (WGS) entry which is preliminary data.</text>
</comment>
<accession>A0A9P6KIB0</accession>
<sequence>MANRVVRLLPAVEDTMARLTDPTETTELRELAPKLSGKTSTSEDVKTLNGLLQFLQSVYLFTTHVSKALTPVIATLYPTIHDLMIQTETPHEIEAVEKFRVGFIGEVKRRFNPQIIPDVVLVAAYLVRLFYNSR</sequence>
<name>A0A9P6KIB0_9FUNG</name>
<dbReference type="Proteomes" id="UP000780801">
    <property type="component" value="Unassembled WGS sequence"/>
</dbReference>
<protein>
    <submittedName>
        <fullName evidence="1">Uncharacterized protein</fullName>
    </submittedName>
</protein>